<name>A0A833MWW5_9HYPH</name>
<evidence type="ECO:0000313" key="1">
    <source>
        <dbReference type="EMBL" id="KAB7782606.1"/>
    </source>
</evidence>
<dbReference type="Proteomes" id="UP000469949">
    <property type="component" value="Unassembled WGS sequence"/>
</dbReference>
<protein>
    <submittedName>
        <fullName evidence="1">Uncharacterized protein</fullName>
    </submittedName>
</protein>
<organism evidence="1 2">
    <name type="scientific">Methylorubrum populi</name>
    <dbReference type="NCBI Taxonomy" id="223967"/>
    <lineage>
        <taxon>Bacteria</taxon>
        <taxon>Pseudomonadati</taxon>
        <taxon>Pseudomonadota</taxon>
        <taxon>Alphaproteobacteria</taxon>
        <taxon>Hyphomicrobiales</taxon>
        <taxon>Methylobacteriaceae</taxon>
        <taxon>Methylorubrum</taxon>
    </lineage>
</organism>
<gene>
    <name evidence="1" type="ORF">F8B43_5361</name>
</gene>
<dbReference type="AlphaFoldDB" id="A0A833MWW5"/>
<reference evidence="1 2" key="1">
    <citation type="submission" date="2019-10" db="EMBL/GenBank/DDBJ databases">
        <title>Draft Genome Sequence of the Caffeine Degrading Methylotroph Methylorubrum populi PINKEL.</title>
        <authorList>
            <person name="Dawson S.C."/>
            <person name="Zhang X."/>
            <person name="Wright M.E."/>
            <person name="Sharma G."/>
            <person name="Langner J.T."/>
            <person name="Ditty J.L."/>
            <person name="Subuyuj G.A."/>
        </authorList>
    </citation>
    <scope>NUCLEOTIDE SEQUENCE [LARGE SCALE GENOMIC DNA]</scope>
    <source>
        <strain evidence="1 2">Pinkel</strain>
    </source>
</reference>
<sequence>MRARSDRPDPGDRRGRRIGLFPLARSADRRGGDRGSTAGILNGSTRIPVKQVEPAGGHALSRNSVVAVSLPKR</sequence>
<dbReference type="EMBL" id="WEKV01000020">
    <property type="protein sequence ID" value="KAB7782606.1"/>
    <property type="molecule type" value="Genomic_DNA"/>
</dbReference>
<proteinExistence type="predicted"/>
<accession>A0A833MWW5</accession>
<comment type="caution">
    <text evidence="1">The sequence shown here is derived from an EMBL/GenBank/DDBJ whole genome shotgun (WGS) entry which is preliminary data.</text>
</comment>
<evidence type="ECO:0000313" key="2">
    <source>
        <dbReference type="Proteomes" id="UP000469949"/>
    </source>
</evidence>